<feature type="domain" description="Pyrrolo-quinoline quinone repeat" evidence="6">
    <location>
        <begin position="46"/>
        <end position="100"/>
    </location>
</feature>
<comment type="similarity">
    <text evidence="4">Belongs to the BamB family.</text>
</comment>
<dbReference type="InterPro" id="IPR015943">
    <property type="entry name" value="WD40/YVTN_repeat-like_dom_sf"/>
</dbReference>
<comment type="caution">
    <text evidence="7">The sequence shown here is derived from an EMBL/GenBank/DDBJ whole genome shotgun (WGS) entry which is preliminary data.</text>
</comment>
<dbReference type="InterPro" id="IPR002372">
    <property type="entry name" value="PQQ_rpt_dom"/>
</dbReference>
<comment type="function">
    <text evidence="4">Part of the outer membrane protein assembly complex, which is involved in assembly and insertion of beta-barrel proteins into the outer membrane.</text>
</comment>
<dbReference type="NCBIfam" id="TIGR03300">
    <property type="entry name" value="assembly_YfgL"/>
    <property type="match status" value="1"/>
</dbReference>
<comment type="subcellular location">
    <subcellularLocation>
        <location evidence="4">Cell outer membrane</location>
        <topology evidence="4">Lipid-anchor</topology>
    </subcellularLocation>
</comment>
<reference evidence="8" key="1">
    <citation type="journal article" date="2019" name="Int. J. Syst. Evol. Microbiol.">
        <title>The Global Catalogue of Microorganisms (GCM) 10K type strain sequencing project: providing services to taxonomists for standard genome sequencing and annotation.</title>
        <authorList>
            <consortium name="The Broad Institute Genomics Platform"/>
            <consortium name="The Broad Institute Genome Sequencing Center for Infectious Disease"/>
            <person name="Wu L."/>
            <person name="Ma J."/>
        </authorList>
    </citation>
    <scope>NUCLEOTIDE SEQUENCE [LARGE SCALE GENOMIC DNA]</scope>
    <source>
        <strain evidence="8">KACC 12507</strain>
    </source>
</reference>
<dbReference type="InterPro" id="IPR011047">
    <property type="entry name" value="Quinoprotein_ADH-like_sf"/>
</dbReference>
<proteinExistence type="inferred from homology"/>
<comment type="subunit">
    <text evidence="4">Part of the Bam complex.</text>
</comment>
<feature type="signal peptide" evidence="5">
    <location>
        <begin position="1"/>
        <end position="22"/>
    </location>
</feature>
<dbReference type="PANTHER" id="PTHR34512:SF30">
    <property type="entry name" value="OUTER MEMBRANE PROTEIN ASSEMBLY FACTOR BAMB"/>
    <property type="match status" value="1"/>
</dbReference>
<evidence type="ECO:0000256" key="4">
    <source>
        <dbReference type="HAMAP-Rule" id="MF_00923"/>
    </source>
</evidence>
<dbReference type="HAMAP" id="MF_00923">
    <property type="entry name" value="OM_assembly_BamB"/>
    <property type="match status" value="1"/>
</dbReference>
<evidence type="ECO:0000256" key="3">
    <source>
        <dbReference type="ARBA" id="ARBA00023237"/>
    </source>
</evidence>
<dbReference type="SMART" id="SM00564">
    <property type="entry name" value="PQQ"/>
    <property type="match status" value="5"/>
</dbReference>
<name>A0ABV9LZ76_9ALTE</name>
<dbReference type="EMBL" id="JBHSGU010000029">
    <property type="protein sequence ID" value="MFC4701892.1"/>
    <property type="molecule type" value="Genomic_DNA"/>
</dbReference>
<feature type="chain" id="PRO_5045613665" description="Outer membrane protein assembly factor BamB" evidence="5">
    <location>
        <begin position="23"/>
        <end position="407"/>
    </location>
</feature>
<keyword evidence="4" id="KW-0564">Palmitate</keyword>
<dbReference type="Gene3D" id="2.130.10.10">
    <property type="entry name" value="YVTN repeat-like/Quinoprotein amine dehydrogenase"/>
    <property type="match status" value="1"/>
</dbReference>
<evidence type="ECO:0000313" key="7">
    <source>
        <dbReference type="EMBL" id="MFC4701892.1"/>
    </source>
</evidence>
<keyword evidence="2 4" id="KW-0472">Membrane</keyword>
<evidence type="ECO:0000256" key="2">
    <source>
        <dbReference type="ARBA" id="ARBA00023136"/>
    </source>
</evidence>
<feature type="domain" description="Pyrrolo-quinoline quinone repeat" evidence="6">
    <location>
        <begin position="119"/>
        <end position="328"/>
    </location>
</feature>
<dbReference type="InterPro" id="IPR018391">
    <property type="entry name" value="PQQ_b-propeller_rpt"/>
</dbReference>
<keyword evidence="8" id="KW-1185">Reference proteome</keyword>
<evidence type="ECO:0000256" key="1">
    <source>
        <dbReference type="ARBA" id="ARBA00022729"/>
    </source>
</evidence>
<dbReference type="InterPro" id="IPR017687">
    <property type="entry name" value="BamB"/>
</dbReference>
<protein>
    <recommendedName>
        <fullName evidence="4">Outer membrane protein assembly factor BamB</fullName>
    </recommendedName>
</protein>
<evidence type="ECO:0000259" key="6">
    <source>
        <dbReference type="Pfam" id="PF13360"/>
    </source>
</evidence>
<dbReference type="PROSITE" id="PS51257">
    <property type="entry name" value="PROKAR_LIPOPROTEIN"/>
    <property type="match status" value="1"/>
</dbReference>
<dbReference type="Pfam" id="PF13360">
    <property type="entry name" value="PQQ_2"/>
    <property type="match status" value="2"/>
</dbReference>
<dbReference type="NCBIfam" id="NF008351">
    <property type="entry name" value="PRK11138.1"/>
    <property type="match status" value="1"/>
</dbReference>
<dbReference type="PANTHER" id="PTHR34512">
    <property type="entry name" value="CELL SURFACE PROTEIN"/>
    <property type="match status" value="1"/>
</dbReference>
<sequence>MNNSVKILALALLLSGCTTVTNWFSDEEEIAIRTLPEIEMAFETETVWQQDVGDGIDNYFSRLSPAVGYGKVFAADREGTIVALSPQTGKEIWELDISTRSTRSYIGNLYGLFPAKVSAKVAGGITLGYQRLYIGTENGEVLAINEADGSIAWRTKVPSEVLAAPAIDSGIVVVNTVAGTLVGLDANTGELKWVNESDVPPLSLRGVSAPAAANGGAIVGQASGRLQVSIIDTGLTAWEQVIAKPAGATELERIVDVDSKPLVFGGTVYVVSYGGTLSAVELRTGQVVWSREYGSYRNISIFGNRLFVTDNNSNVYAIDRRNGVELWSSGELRRRNLTEPTPVGDYLVVGDKFGFLHWFTQDEGKYVSRMEVGDDDEDEGIYTAPVYQDNILVVQTRDGVVSVISTP</sequence>
<gene>
    <name evidence="4 7" type="primary">bamB</name>
    <name evidence="7" type="ORF">ACFO4O_17235</name>
</gene>
<keyword evidence="1 4" id="KW-0732">Signal</keyword>
<dbReference type="SUPFAM" id="SSF50998">
    <property type="entry name" value="Quinoprotein alcohol dehydrogenase-like"/>
    <property type="match status" value="1"/>
</dbReference>
<evidence type="ECO:0000256" key="5">
    <source>
        <dbReference type="SAM" id="SignalP"/>
    </source>
</evidence>
<keyword evidence="4" id="KW-0449">Lipoprotein</keyword>
<organism evidence="7 8">
    <name type="scientific">Glaciecola siphonariae</name>
    <dbReference type="NCBI Taxonomy" id="521012"/>
    <lineage>
        <taxon>Bacteria</taxon>
        <taxon>Pseudomonadati</taxon>
        <taxon>Pseudomonadota</taxon>
        <taxon>Gammaproteobacteria</taxon>
        <taxon>Alteromonadales</taxon>
        <taxon>Alteromonadaceae</taxon>
        <taxon>Glaciecola</taxon>
    </lineage>
</organism>
<evidence type="ECO:0000313" key="8">
    <source>
        <dbReference type="Proteomes" id="UP001595897"/>
    </source>
</evidence>
<dbReference type="Proteomes" id="UP001595897">
    <property type="component" value="Unassembled WGS sequence"/>
</dbReference>
<keyword evidence="3 4" id="KW-0998">Cell outer membrane</keyword>
<accession>A0ABV9LZ76</accession>
<dbReference type="RefSeq" id="WP_382410793.1">
    <property type="nucleotide sequence ID" value="NZ_JBHSGU010000029.1"/>
</dbReference>